<dbReference type="InterPro" id="IPR000115">
    <property type="entry name" value="PRibGlycinamide_synth"/>
</dbReference>
<dbReference type="SMART" id="SM01210">
    <property type="entry name" value="GARS_C"/>
    <property type="match status" value="1"/>
</dbReference>
<dbReference type="InterPro" id="IPR016185">
    <property type="entry name" value="PreATP-grasp_dom_sf"/>
</dbReference>
<dbReference type="Pfam" id="PF02843">
    <property type="entry name" value="GARS_C"/>
    <property type="match status" value="1"/>
</dbReference>
<evidence type="ECO:0000313" key="13">
    <source>
        <dbReference type="EMBL" id="GGG78650.1"/>
    </source>
</evidence>
<dbReference type="GO" id="GO:0009113">
    <property type="term" value="P:purine nucleobase biosynthetic process"/>
    <property type="evidence" value="ECO:0007669"/>
    <property type="project" value="InterPro"/>
</dbReference>
<dbReference type="SUPFAM" id="SSF51246">
    <property type="entry name" value="Rudiment single hybrid motif"/>
    <property type="match status" value="1"/>
</dbReference>
<dbReference type="PANTHER" id="PTHR43472">
    <property type="entry name" value="PHOSPHORIBOSYLAMINE--GLYCINE LIGASE"/>
    <property type="match status" value="1"/>
</dbReference>
<dbReference type="Gene3D" id="3.30.470.20">
    <property type="entry name" value="ATP-grasp fold, B domain"/>
    <property type="match status" value="1"/>
</dbReference>
<keyword evidence="4 11" id="KW-0547">Nucleotide-binding</keyword>
<protein>
    <recommendedName>
        <fullName evidence="2 10">Phosphoribosylamine--glycine ligase</fullName>
        <ecNumber evidence="2 10">6.3.4.13</ecNumber>
    </recommendedName>
    <alternativeName>
        <fullName evidence="10">GARS</fullName>
    </alternativeName>
    <alternativeName>
        <fullName evidence="8 10">Glycinamide ribonucleotide synthetase</fullName>
    </alternativeName>
    <alternativeName>
        <fullName evidence="9 10">Phosphoribosylglycinamide synthetase</fullName>
    </alternativeName>
</protein>
<name>A0A917HH31_9SPHI</name>
<evidence type="ECO:0000256" key="8">
    <source>
        <dbReference type="ARBA" id="ARBA00042242"/>
    </source>
</evidence>
<dbReference type="Gene3D" id="3.40.50.20">
    <property type="match status" value="1"/>
</dbReference>
<evidence type="ECO:0000256" key="2">
    <source>
        <dbReference type="ARBA" id="ARBA00013255"/>
    </source>
</evidence>
<dbReference type="Pfam" id="PF02844">
    <property type="entry name" value="GARS_N"/>
    <property type="match status" value="1"/>
</dbReference>
<evidence type="ECO:0000256" key="9">
    <source>
        <dbReference type="ARBA" id="ARBA00042864"/>
    </source>
</evidence>
<evidence type="ECO:0000256" key="10">
    <source>
        <dbReference type="HAMAP-Rule" id="MF_00138"/>
    </source>
</evidence>
<dbReference type="NCBIfam" id="TIGR00877">
    <property type="entry name" value="purD"/>
    <property type="match status" value="1"/>
</dbReference>
<evidence type="ECO:0000256" key="4">
    <source>
        <dbReference type="ARBA" id="ARBA00022741"/>
    </source>
</evidence>
<evidence type="ECO:0000256" key="6">
    <source>
        <dbReference type="ARBA" id="ARBA00022840"/>
    </source>
</evidence>
<keyword evidence="14" id="KW-1185">Reference proteome</keyword>
<sequence length="424" mass="45566">MNILIVGSGGRESAFAWKIAQSDRITQLYIAPGNAGTSRYGQNVPIEVTDFEGIADFVRQHAVAMVIVGPEEPLVKGIHDYFLDRADLREIPVIGPQQKGAQLEGSKDFAKQFMVRHGIPTAASRSFDKATLADGLAYLETQRLPIVLKADGLAAGKGVLICTALEEAKAELTAMLADAKFGKASSKVVIEEYLAGIELSVFVLTDGDTYKVLPAAKDYKRIGEGDTGLNTGGMGSVSPVPFADNEFLDKVEERIIVPTIAGLKKDNIPYKGFIFIGLMNVNGEPYVIEYNVRMGDPETESVLPRIESDLLDLLEGVAQGNLTDRSFTLSSKTAATVVLVSGGYPGAYEPGKAISNIENVKDSIVFHAGTNEVDGVVQTAGGRVLAVTALEDTMFEALQQATADAGRIYFEGKYFRKDIGFDLI</sequence>
<gene>
    <name evidence="10 13" type="primary">purD</name>
    <name evidence="13" type="ORF">GCM10007415_08390</name>
</gene>
<dbReference type="HAMAP" id="MF_00138">
    <property type="entry name" value="GARS"/>
    <property type="match status" value="1"/>
</dbReference>
<dbReference type="GO" id="GO:0046872">
    <property type="term" value="F:metal ion binding"/>
    <property type="evidence" value="ECO:0007669"/>
    <property type="project" value="InterPro"/>
</dbReference>
<dbReference type="InterPro" id="IPR011054">
    <property type="entry name" value="Rudment_hybrid_motif"/>
</dbReference>
<dbReference type="EMBL" id="BMER01000001">
    <property type="protein sequence ID" value="GGG78650.1"/>
    <property type="molecule type" value="Genomic_DNA"/>
</dbReference>
<dbReference type="InterPro" id="IPR020560">
    <property type="entry name" value="PRibGlycinamide_synth_C-dom"/>
</dbReference>
<evidence type="ECO:0000256" key="5">
    <source>
        <dbReference type="ARBA" id="ARBA00022755"/>
    </source>
</evidence>
<dbReference type="InterPro" id="IPR020561">
    <property type="entry name" value="PRibGlycinamid_synth_ATP-grasp"/>
</dbReference>
<dbReference type="Proteomes" id="UP000660862">
    <property type="component" value="Unassembled WGS sequence"/>
</dbReference>
<evidence type="ECO:0000313" key="14">
    <source>
        <dbReference type="Proteomes" id="UP000660862"/>
    </source>
</evidence>
<comment type="caution">
    <text evidence="13">The sequence shown here is derived from an EMBL/GenBank/DDBJ whole genome shotgun (WGS) entry which is preliminary data.</text>
</comment>
<dbReference type="Gene3D" id="3.90.600.10">
    <property type="entry name" value="Phosphoribosylglycinamide synthetase, C-terminal domain"/>
    <property type="match status" value="1"/>
</dbReference>
<dbReference type="GO" id="GO:0006189">
    <property type="term" value="P:'de novo' IMP biosynthetic process"/>
    <property type="evidence" value="ECO:0007669"/>
    <property type="project" value="UniProtKB-UniRule"/>
</dbReference>
<dbReference type="AlphaFoldDB" id="A0A917HH31"/>
<dbReference type="RefSeq" id="WP_188504662.1">
    <property type="nucleotide sequence ID" value="NZ_BMER01000001.1"/>
</dbReference>
<reference evidence="13" key="2">
    <citation type="submission" date="2020-09" db="EMBL/GenBank/DDBJ databases">
        <authorList>
            <person name="Sun Q."/>
            <person name="Zhou Y."/>
        </authorList>
    </citation>
    <scope>NUCLEOTIDE SEQUENCE</scope>
    <source>
        <strain evidence="13">CGMCC 1.12195</strain>
    </source>
</reference>
<dbReference type="InterPro" id="IPR013815">
    <property type="entry name" value="ATP_grasp_subdomain_1"/>
</dbReference>
<keyword evidence="5 10" id="KW-0658">Purine biosynthesis</keyword>
<reference evidence="13" key="1">
    <citation type="journal article" date="2014" name="Int. J. Syst. Evol. Microbiol.">
        <title>Complete genome sequence of Corynebacterium casei LMG S-19264T (=DSM 44701T), isolated from a smear-ripened cheese.</title>
        <authorList>
            <consortium name="US DOE Joint Genome Institute (JGI-PGF)"/>
            <person name="Walter F."/>
            <person name="Albersmeier A."/>
            <person name="Kalinowski J."/>
            <person name="Ruckert C."/>
        </authorList>
    </citation>
    <scope>NUCLEOTIDE SEQUENCE</scope>
    <source>
        <strain evidence="13">CGMCC 1.12195</strain>
    </source>
</reference>
<feature type="domain" description="ATP-grasp" evidence="12">
    <location>
        <begin position="111"/>
        <end position="319"/>
    </location>
</feature>
<organism evidence="13 14">
    <name type="scientific">Parapedobacter pyrenivorans</name>
    <dbReference type="NCBI Taxonomy" id="1305674"/>
    <lineage>
        <taxon>Bacteria</taxon>
        <taxon>Pseudomonadati</taxon>
        <taxon>Bacteroidota</taxon>
        <taxon>Sphingobacteriia</taxon>
        <taxon>Sphingobacteriales</taxon>
        <taxon>Sphingobacteriaceae</taxon>
        <taxon>Parapedobacter</taxon>
    </lineage>
</organism>
<evidence type="ECO:0000256" key="1">
    <source>
        <dbReference type="ARBA" id="ARBA00005174"/>
    </source>
</evidence>
<dbReference type="SUPFAM" id="SSF52440">
    <property type="entry name" value="PreATP-grasp domain"/>
    <property type="match status" value="1"/>
</dbReference>
<dbReference type="SMART" id="SM01209">
    <property type="entry name" value="GARS_A"/>
    <property type="match status" value="1"/>
</dbReference>
<evidence type="ECO:0000256" key="11">
    <source>
        <dbReference type="PROSITE-ProRule" id="PRU00409"/>
    </source>
</evidence>
<dbReference type="EC" id="6.3.4.13" evidence="2 10"/>
<dbReference type="InterPro" id="IPR037123">
    <property type="entry name" value="PRibGlycinamide_synth_C_sf"/>
</dbReference>
<keyword evidence="6 11" id="KW-0067">ATP-binding</keyword>
<evidence type="ECO:0000259" key="12">
    <source>
        <dbReference type="PROSITE" id="PS50975"/>
    </source>
</evidence>
<proteinExistence type="inferred from homology"/>
<accession>A0A917HH31</accession>
<dbReference type="Pfam" id="PF01071">
    <property type="entry name" value="GARS_A"/>
    <property type="match status" value="1"/>
</dbReference>
<dbReference type="GO" id="GO:0004637">
    <property type="term" value="F:phosphoribosylamine-glycine ligase activity"/>
    <property type="evidence" value="ECO:0007669"/>
    <property type="project" value="UniProtKB-UniRule"/>
</dbReference>
<dbReference type="PROSITE" id="PS50975">
    <property type="entry name" value="ATP_GRASP"/>
    <property type="match status" value="1"/>
</dbReference>
<dbReference type="GO" id="GO:0005524">
    <property type="term" value="F:ATP binding"/>
    <property type="evidence" value="ECO:0007669"/>
    <property type="project" value="UniProtKB-UniRule"/>
</dbReference>
<comment type="similarity">
    <text evidence="7 10">Belongs to the GARS family.</text>
</comment>
<keyword evidence="3 10" id="KW-0436">Ligase</keyword>
<evidence type="ECO:0000256" key="7">
    <source>
        <dbReference type="ARBA" id="ARBA00038345"/>
    </source>
</evidence>
<dbReference type="Gene3D" id="3.30.1490.20">
    <property type="entry name" value="ATP-grasp fold, A domain"/>
    <property type="match status" value="1"/>
</dbReference>
<evidence type="ECO:0000256" key="3">
    <source>
        <dbReference type="ARBA" id="ARBA00022598"/>
    </source>
</evidence>
<comment type="pathway">
    <text evidence="1 10">Purine metabolism; IMP biosynthesis via de novo pathway; N(1)-(5-phospho-D-ribosyl)glycinamide from 5-phospho-alpha-D-ribose 1-diphosphate: step 2/2.</text>
</comment>
<dbReference type="PANTHER" id="PTHR43472:SF1">
    <property type="entry name" value="PHOSPHORIBOSYLAMINE--GLYCINE LIGASE, CHLOROPLASTIC"/>
    <property type="match status" value="1"/>
</dbReference>
<comment type="catalytic activity">
    <reaction evidence="10">
        <text>5-phospho-beta-D-ribosylamine + glycine + ATP = N(1)-(5-phospho-beta-D-ribosyl)glycinamide + ADP + phosphate + H(+)</text>
        <dbReference type="Rhea" id="RHEA:17453"/>
        <dbReference type="ChEBI" id="CHEBI:15378"/>
        <dbReference type="ChEBI" id="CHEBI:30616"/>
        <dbReference type="ChEBI" id="CHEBI:43474"/>
        <dbReference type="ChEBI" id="CHEBI:57305"/>
        <dbReference type="ChEBI" id="CHEBI:58681"/>
        <dbReference type="ChEBI" id="CHEBI:143788"/>
        <dbReference type="ChEBI" id="CHEBI:456216"/>
        <dbReference type="EC" id="6.3.4.13"/>
    </reaction>
</comment>
<dbReference type="SUPFAM" id="SSF56059">
    <property type="entry name" value="Glutathione synthetase ATP-binding domain-like"/>
    <property type="match status" value="1"/>
</dbReference>
<dbReference type="InterPro" id="IPR020562">
    <property type="entry name" value="PRibGlycinamide_synth_N"/>
</dbReference>
<dbReference type="InterPro" id="IPR011761">
    <property type="entry name" value="ATP-grasp"/>
</dbReference>